<dbReference type="EMBL" id="JBHLVZ010000101">
    <property type="protein sequence ID" value="MFC0389304.1"/>
    <property type="molecule type" value="Genomic_DNA"/>
</dbReference>
<evidence type="ECO:0000313" key="3">
    <source>
        <dbReference type="Proteomes" id="UP001589789"/>
    </source>
</evidence>
<dbReference type="PROSITE" id="PS51318">
    <property type="entry name" value="TAT"/>
    <property type="match status" value="1"/>
</dbReference>
<dbReference type="PANTHER" id="PTHR42928:SF5">
    <property type="entry name" value="BLR1237 PROTEIN"/>
    <property type="match status" value="1"/>
</dbReference>
<proteinExistence type="inferred from homology"/>
<evidence type="ECO:0000313" key="2">
    <source>
        <dbReference type="EMBL" id="MFC0389304.1"/>
    </source>
</evidence>
<dbReference type="InterPro" id="IPR006311">
    <property type="entry name" value="TAT_signal"/>
</dbReference>
<keyword evidence="3" id="KW-1185">Reference proteome</keyword>
<comment type="caution">
    <text evidence="2">The sequence shown here is derived from an EMBL/GenBank/DDBJ whole genome shotgun (WGS) entry which is preliminary data.</text>
</comment>
<dbReference type="InterPro" id="IPR005064">
    <property type="entry name" value="BUG"/>
</dbReference>
<name>A0ABV6J0B0_9PROT</name>
<evidence type="ECO:0000256" key="1">
    <source>
        <dbReference type="ARBA" id="ARBA00006987"/>
    </source>
</evidence>
<gene>
    <name evidence="2" type="ORF">ACFFIC_27725</name>
</gene>
<organism evidence="2 3">
    <name type="scientific">Muricoccus vinaceus</name>
    <dbReference type="NCBI Taxonomy" id="424704"/>
    <lineage>
        <taxon>Bacteria</taxon>
        <taxon>Pseudomonadati</taxon>
        <taxon>Pseudomonadota</taxon>
        <taxon>Alphaproteobacteria</taxon>
        <taxon>Acetobacterales</taxon>
        <taxon>Roseomonadaceae</taxon>
        <taxon>Muricoccus</taxon>
    </lineage>
</organism>
<reference evidence="2 3" key="1">
    <citation type="submission" date="2024-09" db="EMBL/GenBank/DDBJ databases">
        <authorList>
            <person name="Sun Q."/>
            <person name="Mori K."/>
        </authorList>
    </citation>
    <scope>NUCLEOTIDE SEQUENCE [LARGE SCALE GENOMIC DNA]</scope>
    <source>
        <strain evidence="2 3">CCM 7468</strain>
    </source>
</reference>
<comment type="similarity">
    <text evidence="1">Belongs to the UPF0065 (bug) family.</text>
</comment>
<accession>A0ABV6J0B0</accession>
<protein>
    <submittedName>
        <fullName evidence="2">Bug family tripartite tricarboxylate transporter substrate binding protein</fullName>
    </submittedName>
</protein>
<dbReference type="Proteomes" id="UP001589789">
    <property type="component" value="Unassembled WGS sequence"/>
</dbReference>
<dbReference type="InterPro" id="IPR042100">
    <property type="entry name" value="Bug_dom1"/>
</dbReference>
<dbReference type="Gene3D" id="3.40.190.150">
    <property type="entry name" value="Bordetella uptake gene, domain 1"/>
    <property type="match status" value="1"/>
</dbReference>
<dbReference type="Gene3D" id="3.40.190.10">
    <property type="entry name" value="Periplasmic binding protein-like II"/>
    <property type="match status" value="1"/>
</dbReference>
<sequence length="331" mass="36303">MMVFSVTRRALLGAVPATALAGLGRPREAMAQKLDRPARLVVNFSAGGVMDTVARLYADRLRGLYAPQVIVDNRPGAAARIGVELVKAAQPDGLTVLMTPETMMVLYPYIYTRTLRYDPTRDFIPVTGLSSFGFTWIVDANHPAKTLAEFIDWARKRPEVDFATPAAGSLPHFVSVMMARTLGIRLNHVPYREMSMAFADLNGGRISAYMSVIGTAAEQHRSGRVRALAVTMPERVSTLPDVPTFAELGHPQLTADEWYGIFLPAGTPDGIVRSLYGAINEVASTAEMRAALARVEQYPVSTTPFEYAARLRAERDRWGPVVRESGYEVGE</sequence>
<dbReference type="PANTHER" id="PTHR42928">
    <property type="entry name" value="TRICARBOXYLATE-BINDING PROTEIN"/>
    <property type="match status" value="1"/>
</dbReference>
<dbReference type="SUPFAM" id="SSF53850">
    <property type="entry name" value="Periplasmic binding protein-like II"/>
    <property type="match status" value="1"/>
</dbReference>
<dbReference type="PIRSF" id="PIRSF017082">
    <property type="entry name" value="YflP"/>
    <property type="match status" value="1"/>
</dbReference>
<dbReference type="Pfam" id="PF03401">
    <property type="entry name" value="TctC"/>
    <property type="match status" value="1"/>
</dbReference>